<feature type="coiled-coil region" evidence="1">
    <location>
        <begin position="161"/>
        <end position="193"/>
    </location>
</feature>
<dbReference type="OrthoDB" id="5868871at2"/>
<dbReference type="RefSeq" id="WP_025014932.1">
    <property type="nucleotide sequence ID" value="NZ_AZFU01000004.1"/>
</dbReference>
<proteinExistence type="predicted"/>
<comment type="caution">
    <text evidence="2">The sequence shown here is derived from an EMBL/GenBank/DDBJ whole genome shotgun (WGS) entry which is preliminary data.</text>
</comment>
<sequence length="225" mass="25994">MAHAEYKKWLEPDNLTKLRSWARDGLTNEQIAKKIGVKRQTFQRWVKTYSDISDALKKGKEVVDAEIEENLISTMKKHTLKTTTYAMVKKDEMVLKAERTKFMNMYKLDHPEATKNEILIATAENVDVYERIAQRQVVTEVDPNVSSMIFWLKNREPDKYRDQTFKKLNEAQARKAIAEANISEKQLKALEEADNPDNATVVVDDISKLKELRDKNADSSTKQGD</sequence>
<dbReference type="Proteomes" id="UP000051307">
    <property type="component" value="Unassembled WGS sequence"/>
</dbReference>
<keyword evidence="1" id="KW-0175">Coiled coil</keyword>
<dbReference type="AlphaFoldDB" id="A0A0R1VM18"/>
<dbReference type="eggNOG" id="COG2963">
    <property type="taxonomic scope" value="Bacteria"/>
</dbReference>
<evidence type="ECO:0000313" key="3">
    <source>
        <dbReference type="Proteomes" id="UP000051307"/>
    </source>
</evidence>
<dbReference type="Pfam" id="PF13384">
    <property type="entry name" value="HTH_23"/>
    <property type="match status" value="1"/>
</dbReference>
<accession>A0A0R1VM18</accession>
<gene>
    <name evidence="2" type="ORF">FC59_GL001630</name>
</gene>
<evidence type="ECO:0000256" key="1">
    <source>
        <dbReference type="SAM" id="Coils"/>
    </source>
</evidence>
<reference evidence="2 3" key="1">
    <citation type="journal article" date="2015" name="Genome Announc.">
        <title>Expanding the biotechnology potential of lactobacilli through comparative genomics of 213 strains and associated genera.</title>
        <authorList>
            <person name="Sun Z."/>
            <person name="Harris H.M."/>
            <person name="McCann A."/>
            <person name="Guo C."/>
            <person name="Argimon S."/>
            <person name="Zhang W."/>
            <person name="Yang X."/>
            <person name="Jeffery I.B."/>
            <person name="Cooney J.C."/>
            <person name="Kagawa T.F."/>
            <person name="Liu W."/>
            <person name="Song Y."/>
            <person name="Salvetti E."/>
            <person name="Wrobel A."/>
            <person name="Rasinkangas P."/>
            <person name="Parkhill J."/>
            <person name="Rea M.C."/>
            <person name="O'Sullivan O."/>
            <person name="Ritari J."/>
            <person name="Douillard F.P."/>
            <person name="Paul Ross R."/>
            <person name="Yang R."/>
            <person name="Briner A.E."/>
            <person name="Felis G.E."/>
            <person name="de Vos W.M."/>
            <person name="Barrangou R."/>
            <person name="Klaenhammer T.R."/>
            <person name="Caufield P.W."/>
            <person name="Cui Y."/>
            <person name="Zhang H."/>
            <person name="O'Toole P.W."/>
        </authorList>
    </citation>
    <scope>NUCLEOTIDE SEQUENCE [LARGE SCALE GENOMIC DNA]</scope>
    <source>
        <strain evidence="2 3">DSM 16761</strain>
    </source>
</reference>
<name>A0A0R1VM18_9LACO</name>
<organism evidence="2 3">
    <name type="scientific">Lactobacillus kitasatonis DSM 16761 = JCM 1039</name>
    <dbReference type="NCBI Taxonomy" id="1423767"/>
    <lineage>
        <taxon>Bacteria</taxon>
        <taxon>Bacillati</taxon>
        <taxon>Bacillota</taxon>
        <taxon>Bacilli</taxon>
        <taxon>Lactobacillales</taxon>
        <taxon>Lactobacillaceae</taxon>
        <taxon>Lactobacillus</taxon>
    </lineage>
</organism>
<protein>
    <submittedName>
        <fullName evidence="2">Phage terminase</fullName>
    </submittedName>
</protein>
<dbReference type="EMBL" id="AZFU01000004">
    <property type="protein sequence ID" value="KRM06714.1"/>
    <property type="molecule type" value="Genomic_DNA"/>
</dbReference>
<evidence type="ECO:0000313" key="2">
    <source>
        <dbReference type="EMBL" id="KRM06714.1"/>
    </source>
</evidence>
<dbReference type="Gene3D" id="1.10.10.60">
    <property type="entry name" value="Homeodomain-like"/>
    <property type="match status" value="1"/>
</dbReference>
<dbReference type="PATRIC" id="fig|1423767.3.peg.1690"/>